<sequence>VWNSQFPFLKFRATSSHAQCTQCLRHQALISAYSRFLNARVAQQKLYEAHLRAQYLDRVAYWQNRAESRNRTLELVVIQDGMDQGKFGVPRHPMMKAKSMEGLVAARPRLHMTGILAHGWCLAFALSESTLAKDSNTQIELLAAVLTKIQEQGADLSKLRLTLQVDNCCREAKNNQVVRFLAALVSNGTLPAARIRNLRSGHSHEDIDQIFGQCAEDILHNCRRAETSDDFRRHLEHFLQRKIHRPHEEQRFVFKVDRTRDWKSFFAASVPVSLQGIGGPGAPHEFLLERRVDTGMSLETFPAFLCNHYHPMQDSKLPKYLKTTLQTGRTIHRMSS</sequence>
<dbReference type="InterPro" id="IPR057191">
    <property type="entry name" value="DUF7869"/>
</dbReference>
<accession>A0A812JPW7</accession>
<dbReference type="PANTHER" id="PTHR33153">
    <property type="entry name" value="MYND-TYPE DOMAIN-CONTAINING PROTEIN"/>
    <property type="match status" value="1"/>
</dbReference>
<protein>
    <recommendedName>
        <fullName evidence="1">DUF7869 domain-containing protein</fullName>
    </recommendedName>
</protein>
<organism evidence="2 3">
    <name type="scientific">Symbiodinium pilosum</name>
    <name type="common">Dinoflagellate</name>
    <dbReference type="NCBI Taxonomy" id="2952"/>
    <lineage>
        <taxon>Eukaryota</taxon>
        <taxon>Sar</taxon>
        <taxon>Alveolata</taxon>
        <taxon>Dinophyceae</taxon>
        <taxon>Suessiales</taxon>
        <taxon>Symbiodiniaceae</taxon>
        <taxon>Symbiodinium</taxon>
    </lineage>
</organism>
<name>A0A812JPW7_SYMPI</name>
<evidence type="ECO:0000259" key="1">
    <source>
        <dbReference type="Pfam" id="PF25273"/>
    </source>
</evidence>
<dbReference type="EMBL" id="CAJNIZ010002474">
    <property type="protein sequence ID" value="CAE7210987.1"/>
    <property type="molecule type" value="Genomic_DNA"/>
</dbReference>
<dbReference type="Proteomes" id="UP000649617">
    <property type="component" value="Unassembled WGS sequence"/>
</dbReference>
<comment type="caution">
    <text evidence="2">The sequence shown here is derived from an EMBL/GenBank/DDBJ whole genome shotgun (WGS) entry which is preliminary data.</text>
</comment>
<dbReference type="PANTHER" id="PTHR33153:SF3">
    <property type="entry name" value="TRAFFICKING PROTEIN PARTICLE COMPLEX SUBUNIT 11 DOMAIN-CONTAINING PROTEIN"/>
    <property type="match status" value="1"/>
</dbReference>
<reference evidence="2" key="1">
    <citation type="submission" date="2021-02" db="EMBL/GenBank/DDBJ databases">
        <authorList>
            <person name="Dougan E. K."/>
            <person name="Rhodes N."/>
            <person name="Thang M."/>
            <person name="Chan C."/>
        </authorList>
    </citation>
    <scope>NUCLEOTIDE SEQUENCE</scope>
</reference>
<feature type="domain" description="DUF7869" evidence="1">
    <location>
        <begin position="109"/>
        <end position="246"/>
    </location>
</feature>
<proteinExistence type="predicted"/>
<evidence type="ECO:0000313" key="3">
    <source>
        <dbReference type="Proteomes" id="UP000649617"/>
    </source>
</evidence>
<keyword evidence="3" id="KW-1185">Reference proteome</keyword>
<feature type="non-terminal residue" evidence="2">
    <location>
        <position position="1"/>
    </location>
</feature>
<dbReference type="Pfam" id="PF25273">
    <property type="entry name" value="DUF7869"/>
    <property type="match status" value="1"/>
</dbReference>
<evidence type="ECO:0000313" key="2">
    <source>
        <dbReference type="EMBL" id="CAE7210987.1"/>
    </source>
</evidence>
<dbReference type="AlphaFoldDB" id="A0A812JPW7"/>
<gene>
    <name evidence="2" type="ORF">SPIL2461_LOCUS2296</name>
</gene>
<dbReference type="OrthoDB" id="423487at2759"/>